<feature type="region of interest" description="Disordered" evidence="3">
    <location>
        <begin position="194"/>
        <end position="289"/>
    </location>
</feature>
<proteinExistence type="predicted"/>
<feature type="region of interest" description="Disordered" evidence="3">
    <location>
        <begin position="117"/>
        <end position="161"/>
    </location>
</feature>
<feature type="compositionally biased region" description="Low complexity" evidence="3">
    <location>
        <begin position="194"/>
        <end position="209"/>
    </location>
</feature>
<feature type="compositionally biased region" description="Low complexity" evidence="3">
    <location>
        <begin position="240"/>
        <end position="249"/>
    </location>
</feature>
<reference evidence="5" key="4">
    <citation type="submission" date="2017-12" db="EMBL/GenBank/DDBJ databases">
        <authorList>
            <person name="van Kan J."/>
        </authorList>
    </citation>
    <scope>NUCLEOTIDE SEQUENCE</scope>
    <source>
        <strain evidence="5">B05.10</strain>
    </source>
</reference>
<dbReference type="VEuPathDB" id="FungiDB:Bcin12g05060"/>
<evidence type="ECO:0000313" key="6">
    <source>
        <dbReference type="Proteomes" id="UP000001798"/>
    </source>
</evidence>
<dbReference type="AlphaFoldDB" id="A0A384JZH0"/>
<dbReference type="InterPro" id="IPR050568">
    <property type="entry name" value="Transcr_DNA_Rep_Reg"/>
</dbReference>
<dbReference type="OMA" id="HQPHQIF"/>
<feature type="domain" description="Transcription factor CBF/NF-Y/archaeal histone" evidence="4">
    <location>
        <begin position="18"/>
        <end position="83"/>
    </location>
</feature>
<protein>
    <recommendedName>
        <fullName evidence="4">Transcription factor CBF/NF-Y/archaeal histone domain-containing protein</fullName>
    </recommendedName>
</protein>
<evidence type="ECO:0000256" key="3">
    <source>
        <dbReference type="SAM" id="MobiDB-lite"/>
    </source>
</evidence>
<dbReference type="InterPro" id="IPR009072">
    <property type="entry name" value="Histone-fold"/>
</dbReference>
<dbReference type="Pfam" id="PF00808">
    <property type="entry name" value="CBFD_NFYB_HMF"/>
    <property type="match status" value="1"/>
</dbReference>
<gene>
    <name evidence="5" type="ORF">BCIN_12g05060</name>
</gene>
<dbReference type="KEGG" id="bfu:BCIN_12g05060"/>
<dbReference type="InterPro" id="IPR003958">
    <property type="entry name" value="CBFA_NFYB_domain"/>
</dbReference>
<reference evidence="5 6" key="2">
    <citation type="journal article" date="2012" name="Eukaryot. Cell">
        <title>Genome update of Botrytis cinerea strains B05.10 and T4.</title>
        <authorList>
            <person name="Staats M."/>
            <person name="van Kan J.A."/>
        </authorList>
    </citation>
    <scope>NUCLEOTIDE SEQUENCE [LARGE SCALE GENOMIC DNA]</scope>
    <source>
        <strain evidence="5 6">B05.10</strain>
    </source>
</reference>
<dbReference type="EMBL" id="CP009816">
    <property type="protein sequence ID" value="ATZ55962.1"/>
    <property type="molecule type" value="Genomic_DNA"/>
</dbReference>
<dbReference type="GO" id="GO:0046982">
    <property type="term" value="F:protein heterodimerization activity"/>
    <property type="evidence" value="ECO:0007669"/>
    <property type="project" value="InterPro"/>
</dbReference>
<reference evidence="5 6" key="1">
    <citation type="journal article" date="2011" name="PLoS Genet.">
        <title>Genomic analysis of the necrotrophic fungal pathogens Sclerotinia sclerotiorum and Botrytis cinerea.</title>
        <authorList>
            <person name="Amselem J."/>
            <person name="Cuomo C.A."/>
            <person name="van Kan J.A."/>
            <person name="Viaud M."/>
            <person name="Benito E.P."/>
            <person name="Couloux A."/>
            <person name="Coutinho P.M."/>
            <person name="de Vries R.P."/>
            <person name="Dyer P.S."/>
            <person name="Fillinger S."/>
            <person name="Fournier E."/>
            <person name="Gout L."/>
            <person name="Hahn M."/>
            <person name="Kohn L."/>
            <person name="Lapalu N."/>
            <person name="Plummer K.M."/>
            <person name="Pradier J.M."/>
            <person name="Quevillon E."/>
            <person name="Sharon A."/>
            <person name="Simon A."/>
            <person name="ten Have A."/>
            <person name="Tudzynski B."/>
            <person name="Tudzynski P."/>
            <person name="Wincker P."/>
            <person name="Andrew M."/>
            <person name="Anthouard V."/>
            <person name="Beever R.E."/>
            <person name="Beffa R."/>
            <person name="Benoit I."/>
            <person name="Bouzid O."/>
            <person name="Brault B."/>
            <person name="Chen Z."/>
            <person name="Choquer M."/>
            <person name="Collemare J."/>
            <person name="Cotton P."/>
            <person name="Danchin E.G."/>
            <person name="Da Silva C."/>
            <person name="Gautier A."/>
            <person name="Giraud C."/>
            <person name="Giraud T."/>
            <person name="Gonzalez C."/>
            <person name="Grossetete S."/>
            <person name="Guldener U."/>
            <person name="Henrissat B."/>
            <person name="Howlett B.J."/>
            <person name="Kodira C."/>
            <person name="Kretschmer M."/>
            <person name="Lappartient A."/>
            <person name="Leroch M."/>
            <person name="Levis C."/>
            <person name="Mauceli E."/>
            <person name="Neuveglise C."/>
            <person name="Oeser B."/>
            <person name="Pearson M."/>
            <person name="Poulain J."/>
            <person name="Poussereau N."/>
            <person name="Quesneville H."/>
            <person name="Rascle C."/>
            <person name="Schumacher J."/>
            <person name="Segurens B."/>
            <person name="Sexton A."/>
            <person name="Silva E."/>
            <person name="Sirven C."/>
            <person name="Soanes D.M."/>
            <person name="Talbot N.J."/>
            <person name="Templeton M."/>
            <person name="Yandava C."/>
            <person name="Yarden O."/>
            <person name="Zeng Q."/>
            <person name="Rollins J.A."/>
            <person name="Lebrun M.H."/>
            <person name="Dickman M."/>
        </authorList>
    </citation>
    <scope>NUCLEOTIDE SEQUENCE [LARGE SCALE GENOMIC DNA]</scope>
    <source>
        <strain evidence="5 6">B05.10</strain>
    </source>
</reference>
<accession>A0A384JZH0</accession>
<evidence type="ECO:0000259" key="4">
    <source>
        <dbReference type="Pfam" id="PF00808"/>
    </source>
</evidence>
<dbReference type="PANTHER" id="PTHR10252">
    <property type="entry name" value="HISTONE-LIKE TRANSCRIPTION FACTOR CCAAT-RELATED"/>
    <property type="match status" value="1"/>
</dbReference>
<dbReference type="RefSeq" id="XP_024552291.1">
    <property type="nucleotide sequence ID" value="XM_024696482.1"/>
</dbReference>
<feature type="compositionally biased region" description="Polar residues" evidence="3">
    <location>
        <begin position="210"/>
        <end position="222"/>
    </location>
</feature>
<keyword evidence="2" id="KW-0539">Nucleus</keyword>
<dbReference type="RefSeq" id="XP_024552292.1">
    <property type="nucleotide sequence ID" value="XM_024696481.1"/>
</dbReference>
<dbReference type="GO" id="GO:0008623">
    <property type="term" value="C:CHRAC"/>
    <property type="evidence" value="ECO:0007669"/>
    <property type="project" value="TreeGrafter"/>
</dbReference>
<keyword evidence="6" id="KW-1185">Reference proteome</keyword>
<reference evidence="5 6" key="3">
    <citation type="journal article" date="2017" name="Mol. Plant Pathol.">
        <title>A gapless genome sequence of the fungus Botrytis cinerea.</title>
        <authorList>
            <person name="Van Kan J.A."/>
            <person name="Stassen J.H."/>
            <person name="Mosbach A."/>
            <person name="Van Der Lee T.A."/>
            <person name="Faino L."/>
            <person name="Farmer A.D."/>
            <person name="Papasotiriou D.G."/>
            <person name="Zhou S."/>
            <person name="Seidl M.F."/>
            <person name="Cottam E."/>
            <person name="Edel D."/>
            <person name="Hahn M."/>
            <person name="Schwartz D.C."/>
            <person name="Dietrich R.A."/>
            <person name="Widdison S."/>
            <person name="Scalliet G."/>
        </authorList>
    </citation>
    <scope>NUCLEOTIDE SEQUENCE [LARGE SCALE GENOMIC DNA]</scope>
    <source>
        <strain evidence="5 6">B05.10</strain>
    </source>
</reference>
<dbReference type="OrthoDB" id="636685at2759"/>
<evidence type="ECO:0000313" key="5">
    <source>
        <dbReference type="EMBL" id="ATZ55963.1"/>
    </source>
</evidence>
<sequence length="289" mass="31440">MPSNYSTVPPQEVTGTTQLPLSRIKKIIGTDQDINMCSNNAAFVITLATEMFIQYMAESGHNVVKSERKPRRNIQYRDLSSAVSHIDNLEFLSDIVPKTVPLKLVKANAHVAHNLAKAKANAPPTNPPFPQPSTSHAGPSAPTPNPNTFPQSPLLDTAPPRVSVSGLLEDSASASASPSTSTPAALNQIQIQPQPQPQTQNNSPTQPQTDIQSTPAHPNTIPSGFAPTNGFTPANKFKKQQQQQQQQQQEQRRVSTATEDEDPNAQLRMESQANSDDHDEEEDEDVEMS</sequence>
<dbReference type="Proteomes" id="UP000001798">
    <property type="component" value="Chromosome 12"/>
</dbReference>
<dbReference type="PANTHER" id="PTHR10252:SF54">
    <property type="entry name" value="CHROMATIN ACCESSIBILITY COMPLEX PROTEIN 1"/>
    <property type="match status" value="1"/>
</dbReference>
<dbReference type="GO" id="GO:0006261">
    <property type="term" value="P:DNA-templated DNA replication"/>
    <property type="evidence" value="ECO:0007669"/>
    <property type="project" value="TreeGrafter"/>
</dbReference>
<dbReference type="EMBL" id="CP009816">
    <property type="protein sequence ID" value="ATZ55963.1"/>
    <property type="molecule type" value="Genomic_DNA"/>
</dbReference>
<name>A0A384JZH0_BOTFB</name>
<dbReference type="SUPFAM" id="SSF47113">
    <property type="entry name" value="Histone-fold"/>
    <property type="match status" value="1"/>
</dbReference>
<dbReference type="Gene3D" id="1.10.20.10">
    <property type="entry name" value="Histone, subunit A"/>
    <property type="match status" value="1"/>
</dbReference>
<evidence type="ECO:0000256" key="1">
    <source>
        <dbReference type="ARBA" id="ARBA00004123"/>
    </source>
</evidence>
<organism evidence="5 6">
    <name type="scientific">Botryotinia fuckeliana (strain B05.10)</name>
    <name type="common">Noble rot fungus</name>
    <name type="synonym">Botrytis cinerea</name>
    <dbReference type="NCBI Taxonomy" id="332648"/>
    <lineage>
        <taxon>Eukaryota</taxon>
        <taxon>Fungi</taxon>
        <taxon>Dikarya</taxon>
        <taxon>Ascomycota</taxon>
        <taxon>Pezizomycotina</taxon>
        <taxon>Leotiomycetes</taxon>
        <taxon>Helotiales</taxon>
        <taxon>Sclerotiniaceae</taxon>
        <taxon>Botrytis</taxon>
    </lineage>
</organism>
<evidence type="ECO:0000256" key="2">
    <source>
        <dbReference type="ARBA" id="ARBA00023242"/>
    </source>
</evidence>
<dbReference type="CDD" id="cd23645">
    <property type="entry name" value="HFD_Dpb3-like"/>
    <property type="match status" value="1"/>
</dbReference>
<dbReference type="GeneID" id="5434433"/>
<feature type="compositionally biased region" description="Acidic residues" evidence="3">
    <location>
        <begin position="277"/>
        <end position="289"/>
    </location>
</feature>
<comment type="subcellular location">
    <subcellularLocation>
        <location evidence="1">Nucleus</location>
    </subcellularLocation>
</comment>